<dbReference type="InterPro" id="IPR016181">
    <property type="entry name" value="Acyl_CoA_acyltransferase"/>
</dbReference>
<dbReference type="Gene3D" id="3.40.630.30">
    <property type="match status" value="1"/>
</dbReference>
<dbReference type="InterPro" id="IPR051531">
    <property type="entry name" value="N-acetyltransferase"/>
</dbReference>
<name>A0A2P6MI44_ALKUR</name>
<dbReference type="Proteomes" id="UP000243650">
    <property type="component" value="Unassembled WGS sequence"/>
</dbReference>
<dbReference type="SUPFAM" id="SSF55729">
    <property type="entry name" value="Acyl-CoA N-acyltransferases (Nat)"/>
    <property type="match status" value="1"/>
</dbReference>
<dbReference type="AlphaFoldDB" id="A0A2P6MI44"/>
<evidence type="ECO:0000313" key="3">
    <source>
        <dbReference type="Proteomes" id="UP000243650"/>
    </source>
</evidence>
<accession>A0A2P6MI44</accession>
<dbReference type="PANTHER" id="PTHR43792:SF13">
    <property type="entry name" value="ACETYLTRANSFERASE"/>
    <property type="match status" value="1"/>
</dbReference>
<dbReference type="OrthoDB" id="452315at2"/>
<proteinExistence type="predicted"/>
<evidence type="ECO:0000259" key="1">
    <source>
        <dbReference type="PROSITE" id="PS51186"/>
    </source>
</evidence>
<feature type="domain" description="N-acetyltransferase" evidence="1">
    <location>
        <begin position="3"/>
        <end position="153"/>
    </location>
</feature>
<organism evidence="2 3">
    <name type="scientific">Alkalicoccus urumqiensis</name>
    <name type="common">Bacillus urumqiensis</name>
    <dbReference type="NCBI Taxonomy" id="1548213"/>
    <lineage>
        <taxon>Bacteria</taxon>
        <taxon>Bacillati</taxon>
        <taxon>Bacillota</taxon>
        <taxon>Bacilli</taxon>
        <taxon>Bacillales</taxon>
        <taxon>Bacillaceae</taxon>
        <taxon>Alkalicoccus</taxon>
    </lineage>
</organism>
<protein>
    <recommendedName>
        <fullName evidence="1">N-acetyltransferase domain-containing protein</fullName>
    </recommendedName>
</protein>
<dbReference type="GO" id="GO:0016747">
    <property type="term" value="F:acyltransferase activity, transferring groups other than amino-acyl groups"/>
    <property type="evidence" value="ECO:0007669"/>
    <property type="project" value="InterPro"/>
</dbReference>
<dbReference type="EMBL" id="PVNS01000005">
    <property type="protein sequence ID" value="PRO65947.1"/>
    <property type="molecule type" value="Genomic_DNA"/>
</dbReference>
<evidence type="ECO:0000313" key="2">
    <source>
        <dbReference type="EMBL" id="PRO65947.1"/>
    </source>
</evidence>
<dbReference type="RefSeq" id="WP_105958631.1">
    <property type="nucleotide sequence ID" value="NZ_PVNS01000005.1"/>
</dbReference>
<dbReference type="InterPro" id="IPR000182">
    <property type="entry name" value="GNAT_dom"/>
</dbReference>
<dbReference type="PROSITE" id="PS51186">
    <property type="entry name" value="GNAT"/>
    <property type="match status" value="1"/>
</dbReference>
<sequence length="171" mass="20155">MGLVVESPRLYAQALSLDLFPHLRQADYFPPHLDAHLQHLRIDDTTYGWGPWIIFLRGTNEVIGDIGFKGQPDSWKFVEIGYGIVPAHRRRGYATEALKTMLRYSFEQHDIERVNAECRHDNDASIRVLEHVNMIREGEQLQMIHWHMTRTQYFDQRRRSSQKPETAKKQL</sequence>
<keyword evidence="3" id="KW-1185">Reference proteome</keyword>
<dbReference type="Pfam" id="PF13302">
    <property type="entry name" value="Acetyltransf_3"/>
    <property type="match status" value="1"/>
</dbReference>
<gene>
    <name evidence="2" type="ORF">C6I21_06485</name>
</gene>
<comment type="caution">
    <text evidence="2">The sequence shown here is derived from an EMBL/GenBank/DDBJ whole genome shotgun (WGS) entry which is preliminary data.</text>
</comment>
<dbReference type="PANTHER" id="PTHR43792">
    <property type="entry name" value="GNAT FAMILY, PUTATIVE (AFU_ORTHOLOGUE AFUA_3G00765)-RELATED-RELATED"/>
    <property type="match status" value="1"/>
</dbReference>
<reference evidence="2 3" key="1">
    <citation type="submission" date="2018-03" db="EMBL/GenBank/DDBJ databases">
        <title>Bacillus urumqiensis sp. nov., a moderately haloalkaliphilic bacterium isolated from a salt lake.</title>
        <authorList>
            <person name="Zhao B."/>
            <person name="Liao Z."/>
        </authorList>
    </citation>
    <scope>NUCLEOTIDE SEQUENCE [LARGE SCALE GENOMIC DNA]</scope>
    <source>
        <strain evidence="2 3">BZ-SZ-XJ18</strain>
    </source>
</reference>
<dbReference type="CDD" id="cd04301">
    <property type="entry name" value="NAT_SF"/>
    <property type="match status" value="1"/>
</dbReference>